<dbReference type="CDD" id="cd07247">
    <property type="entry name" value="SgaA_N_like"/>
    <property type="match status" value="2"/>
</dbReference>
<evidence type="ECO:0000313" key="3">
    <source>
        <dbReference type="Proteomes" id="UP000253606"/>
    </source>
</evidence>
<feature type="domain" description="VOC" evidence="1">
    <location>
        <begin position="136"/>
        <end position="256"/>
    </location>
</feature>
<dbReference type="PROSITE" id="PS51819">
    <property type="entry name" value="VOC"/>
    <property type="match status" value="2"/>
</dbReference>
<dbReference type="PANTHER" id="PTHR33993">
    <property type="entry name" value="GLYOXALASE-RELATED"/>
    <property type="match status" value="1"/>
</dbReference>
<dbReference type="Pfam" id="PF00903">
    <property type="entry name" value="Glyoxalase"/>
    <property type="match status" value="2"/>
</dbReference>
<reference evidence="2 3" key="1">
    <citation type="journal article" date="2018" name="Front. Microbiol.">
        <title>Hydrolytic Capabilities as a Key to Environmental Success: Chitinolytic and Cellulolytic Acidobacteria From Acidic Sub-arctic Soils and Boreal Peatlands.</title>
        <authorList>
            <person name="Belova S.E."/>
            <person name="Ravin N.V."/>
            <person name="Pankratov T.A."/>
            <person name="Rakitin A.L."/>
            <person name="Ivanova A.A."/>
            <person name="Beletsky A.V."/>
            <person name="Mardanov A.V."/>
            <person name="Sinninghe Damste J.S."/>
            <person name="Dedysh S.N."/>
        </authorList>
    </citation>
    <scope>NUCLEOTIDE SEQUENCE [LARGE SCALE GENOMIC DNA]</scope>
    <source>
        <strain evidence="2 3">SBC82</strain>
    </source>
</reference>
<evidence type="ECO:0000259" key="1">
    <source>
        <dbReference type="PROSITE" id="PS51819"/>
    </source>
</evidence>
<sequence>MADGFIWYELVTNDVDKAASFYKKVVGWDIKDSGMPGMKYMIFGKDGKDVGGMMTWAGAGAPDLPAQWMGHIHTAELDEELKAVAADGGTILKDAQDIPGVGRFAVVLDPQKAKYMLFEPGKQDAPPRLDQLAVGNVGWHELLTDNQATAFDYYSKHYGWQKDLAHDMGAMGTYQTFRTDKPLYTGGMMNRKGPGMPEDIPAHWQFYFTVDNIEGAEKRVIEAGGTIVLPPMDVPGGSRILQATDDQNGHFALMQGPNS</sequence>
<keyword evidence="3" id="KW-1185">Reference proteome</keyword>
<protein>
    <submittedName>
        <fullName evidence="2">Glyoxalase/Bleomycin resistance protein/dioxygenase domain</fullName>
    </submittedName>
</protein>
<evidence type="ECO:0000313" key="2">
    <source>
        <dbReference type="EMBL" id="AXC14392.1"/>
    </source>
</evidence>
<dbReference type="InterPro" id="IPR004360">
    <property type="entry name" value="Glyas_Fos-R_dOase_dom"/>
</dbReference>
<dbReference type="InterPro" id="IPR037523">
    <property type="entry name" value="VOC_core"/>
</dbReference>
<dbReference type="Gene3D" id="3.10.180.10">
    <property type="entry name" value="2,3-Dihydroxybiphenyl 1,2-Dioxygenase, domain 1"/>
    <property type="match status" value="2"/>
</dbReference>
<dbReference type="InterPro" id="IPR052164">
    <property type="entry name" value="Anthracycline_SecMetBiosynth"/>
</dbReference>
<name>A0A2Z5G5C4_9BACT</name>
<keyword evidence="2" id="KW-0560">Oxidoreductase</keyword>
<proteinExistence type="predicted"/>
<dbReference type="EMBL" id="CP030840">
    <property type="protein sequence ID" value="AXC14392.1"/>
    <property type="molecule type" value="Genomic_DNA"/>
</dbReference>
<dbReference type="Proteomes" id="UP000253606">
    <property type="component" value="Chromosome"/>
</dbReference>
<dbReference type="PANTHER" id="PTHR33993:SF14">
    <property type="entry name" value="GB|AAF24581.1"/>
    <property type="match status" value="1"/>
</dbReference>
<dbReference type="SUPFAM" id="SSF54593">
    <property type="entry name" value="Glyoxalase/Bleomycin resistance protein/Dihydroxybiphenyl dioxygenase"/>
    <property type="match status" value="2"/>
</dbReference>
<dbReference type="OrthoDB" id="9804235at2"/>
<accession>A0A2Z5G5C4</accession>
<dbReference type="KEGG" id="abas:ACPOL_5138"/>
<dbReference type="AlphaFoldDB" id="A0A2Z5G5C4"/>
<organism evidence="2 3">
    <name type="scientific">Acidisarcina polymorpha</name>
    <dbReference type="NCBI Taxonomy" id="2211140"/>
    <lineage>
        <taxon>Bacteria</taxon>
        <taxon>Pseudomonadati</taxon>
        <taxon>Acidobacteriota</taxon>
        <taxon>Terriglobia</taxon>
        <taxon>Terriglobales</taxon>
        <taxon>Acidobacteriaceae</taxon>
        <taxon>Acidisarcina</taxon>
    </lineage>
</organism>
<feature type="domain" description="VOC" evidence="1">
    <location>
        <begin position="4"/>
        <end position="120"/>
    </location>
</feature>
<dbReference type="GO" id="GO:0051213">
    <property type="term" value="F:dioxygenase activity"/>
    <property type="evidence" value="ECO:0007669"/>
    <property type="project" value="UniProtKB-KW"/>
</dbReference>
<dbReference type="InterPro" id="IPR029068">
    <property type="entry name" value="Glyas_Bleomycin-R_OHBP_Dase"/>
</dbReference>
<keyword evidence="2" id="KW-0223">Dioxygenase</keyword>
<dbReference type="RefSeq" id="WP_114209178.1">
    <property type="nucleotide sequence ID" value="NZ_CP030840.1"/>
</dbReference>
<gene>
    <name evidence="2" type="ORF">ACPOL_5138</name>
</gene>